<dbReference type="RefSeq" id="WP_342345372.1">
    <property type="nucleotide sequence ID" value="NZ_AP024329.1"/>
</dbReference>
<evidence type="ECO:0008006" key="3">
    <source>
        <dbReference type="Google" id="ProtNLM"/>
    </source>
</evidence>
<dbReference type="EMBL" id="AP024329">
    <property type="protein sequence ID" value="BCQ35187.1"/>
    <property type="molecule type" value="Genomic_DNA"/>
</dbReference>
<dbReference type="Proteomes" id="UP000677515">
    <property type="component" value="Chromosome"/>
</dbReference>
<dbReference type="Gene3D" id="3.90.1720.10">
    <property type="entry name" value="endopeptidase domain like (from Nostoc punctiforme)"/>
    <property type="match status" value="1"/>
</dbReference>
<keyword evidence="2" id="KW-1185">Reference proteome</keyword>
<protein>
    <recommendedName>
        <fullName evidence="3">CHAP domain-containing protein</fullName>
    </recommendedName>
</protein>
<proteinExistence type="predicted"/>
<sequence length="93" mass="10132">MTWNRDRALQHLRSRANAESQNRCAEFTRHAIEAGGLTLNRTSNAKNYGTSLSRAEFRELPPGSTINAGDIVVIQPYSGGNPAGHMAMFDGSI</sequence>
<gene>
    <name evidence="1" type="ORF">ERHA53_25300</name>
</gene>
<organism evidence="1 2">
    <name type="scientific">Erwinia rhapontici</name>
    <name type="common">Pectobacterium rhapontici</name>
    <dbReference type="NCBI Taxonomy" id="55212"/>
    <lineage>
        <taxon>Bacteria</taxon>
        <taxon>Pseudomonadati</taxon>
        <taxon>Pseudomonadota</taxon>
        <taxon>Gammaproteobacteria</taxon>
        <taxon>Enterobacterales</taxon>
        <taxon>Erwiniaceae</taxon>
        <taxon>Erwinia</taxon>
    </lineage>
</organism>
<reference evidence="1 2" key="1">
    <citation type="submission" date="2021-01" db="EMBL/GenBank/DDBJ databases">
        <title>Complete genome sequence of Erwinia rhapontici MAFF 311153.</title>
        <authorList>
            <person name="Morohoshi T."/>
            <person name="Someya N."/>
        </authorList>
    </citation>
    <scope>NUCLEOTIDE SEQUENCE [LARGE SCALE GENOMIC DNA]</scope>
    <source>
        <strain evidence="1 2">MAFF 311153</strain>
    </source>
</reference>
<evidence type="ECO:0000313" key="2">
    <source>
        <dbReference type="Proteomes" id="UP000677515"/>
    </source>
</evidence>
<evidence type="ECO:0000313" key="1">
    <source>
        <dbReference type="EMBL" id="BCQ35187.1"/>
    </source>
</evidence>
<name>A0ABN6DKN6_ERWRD</name>
<accession>A0ABN6DKN6</accession>